<dbReference type="PANTHER" id="PTHR32305:SF15">
    <property type="entry name" value="PROTEIN RHSA-RELATED"/>
    <property type="match status" value="1"/>
</dbReference>
<dbReference type="GO" id="GO:0005576">
    <property type="term" value="C:extracellular region"/>
    <property type="evidence" value="ECO:0007669"/>
    <property type="project" value="UniProtKB-SubCell"/>
</dbReference>
<evidence type="ECO:0000256" key="3">
    <source>
        <dbReference type="ARBA" id="ARBA00023026"/>
    </source>
</evidence>
<evidence type="ECO:0000256" key="4">
    <source>
        <dbReference type="SAM" id="MobiDB-lite"/>
    </source>
</evidence>
<evidence type="ECO:0008006" key="9">
    <source>
        <dbReference type="Google" id="ProtNLM"/>
    </source>
</evidence>
<keyword evidence="2" id="KW-0964">Secreted</keyword>
<protein>
    <recommendedName>
        <fullName evidence="9">Insecticide toxin TcdB middle/N-terminal domain-containing protein</fullName>
    </recommendedName>
</protein>
<evidence type="ECO:0000313" key="8">
    <source>
        <dbReference type="Proteomes" id="UP000600365"/>
    </source>
</evidence>
<dbReference type="Proteomes" id="UP000600365">
    <property type="component" value="Unassembled WGS sequence"/>
</dbReference>
<dbReference type="Gene3D" id="2.180.10.10">
    <property type="entry name" value="RHS repeat-associated core"/>
    <property type="match status" value="2"/>
</dbReference>
<dbReference type="Pfam" id="PF12256">
    <property type="entry name" value="TcdB_toxin_midN"/>
    <property type="match status" value="1"/>
</dbReference>
<keyword evidence="3" id="KW-0843">Virulence</keyword>
<evidence type="ECO:0000256" key="1">
    <source>
        <dbReference type="ARBA" id="ARBA00004613"/>
    </source>
</evidence>
<dbReference type="InterPro" id="IPR003284">
    <property type="entry name" value="Sal_SpvB"/>
</dbReference>
<dbReference type="GO" id="GO:0005737">
    <property type="term" value="C:cytoplasm"/>
    <property type="evidence" value="ECO:0007669"/>
    <property type="project" value="InterPro"/>
</dbReference>
<gene>
    <name evidence="7" type="ORF">GCM10011579_068160</name>
</gene>
<feature type="region of interest" description="Disordered" evidence="4">
    <location>
        <begin position="2137"/>
        <end position="2195"/>
    </location>
</feature>
<dbReference type="PRINTS" id="PR01341">
    <property type="entry name" value="SALSPVBPROT"/>
</dbReference>
<reference evidence="7 8" key="1">
    <citation type="journal article" date="2014" name="Int. J. Syst. Evol. Microbiol.">
        <title>Complete genome sequence of Corynebacterium casei LMG S-19264T (=DSM 44701T), isolated from a smear-ripened cheese.</title>
        <authorList>
            <consortium name="US DOE Joint Genome Institute (JGI-PGF)"/>
            <person name="Walter F."/>
            <person name="Albersmeier A."/>
            <person name="Kalinowski J."/>
            <person name="Ruckert C."/>
        </authorList>
    </citation>
    <scope>NUCLEOTIDE SEQUENCE [LARGE SCALE GENOMIC DNA]</scope>
    <source>
        <strain evidence="7 8">CGMCC 4.7111</strain>
    </source>
</reference>
<evidence type="ECO:0000256" key="2">
    <source>
        <dbReference type="ARBA" id="ARBA00022525"/>
    </source>
</evidence>
<dbReference type="InterPro" id="IPR022045">
    <property type="entry name" value="TcdB_toxin_mid/N"/>
</dbReference>
<comment type="subcellular location">
    <subcellularLocation>
        <location evidence="1">Secreted</location>
    </subcellularLocation>
</comment>
<dbReference type="Pfam" id="PF03534">
    <property type="entry name" value="SpvB"/>
    <property type="match status" value="1"/>
</dbReference>
<sequence length="2495" mass="268240">MPAPALPKGGLAVHGLGERLAVNTQTGGCSLSIPLALSAGRGASSAELALGFQSGGGRSPYGWAWDIAVPRVSRRAVKALPTYTDADTFVLSGFDDLVPTLLPGSWQPYDVTVVIDGQAHRVQRFRPRTDDTRIRAERCTNLSTGNVFWRTVDQSNVVMVFGRSREARITDPADPTGQCRVFQWLLEEVRDDRGNIARYEYKREDTAGVAPEPGEQHRLKPGVPPQSNRYLKRIRYANATPGDAASGRLLVVFDYGEHDLAPDEVRTWPSRLDGYSDYRAGFEIRTWRLCRRVMMFHDFGADLGAGPTPRLVRTIELTYQSDRVSSLLTAVRQVGYRWNGASYDTAALPPVEFRYSAARQADQVRDIRLTGVADGARMQFVDLDGDGLPGVLASTPAGWWYQRPAGDAAFDPPVKVDELPPTGRLDGVPPPLRDVDGSGRIACVAEGSGPVGTSLRRPDGSWERFHPYRLRTVQDLTDSRLQRVDLDGDGVPDLLCRGPDEVNWTTATGQDGYGATRRIPTAAHEEAGPRPPGNDAGHAWFASDMSGDGLVDLVRVRNGSVDYWPNLGWGRFGGRVTMTGTLSFDSNEKFNPERIRLADLDGSGTADLLYLGDRDIKVWLNQSGTGWSPGRVIAPIPAVDNLDELQVLDLVGAGTPCLVWTTSSPSSGPVARYLDLAVDGRPRQLRRITNNLGAQTTIAYNSSVRLQLQDRRIGRPWRTTPAFPVEVISRVEVTDQVAGTRLVTLYHFRDGYFDPVEREFRGFGYAESSDAESLAPGDTFDLPPTRTCEWFHTGDPTSGAPDHVFTLDPQAAPLASHELAGVTGGTEFRQATRALSRHRVRSELYVDDGGSTAPVTVTESRAKVVQLQPSRAERPAAFRVEPLESLNRHYERTMDDPRITHELTLESDDHGTPTSTASLAYPRRIPVIDEQNHVLITWTRTDLVSVDAPETHRISVPTATREYEITGLAVPPSGRFVPADLVTTLPGLPDRDFTDPPTPGLGQRRLVSATRYEYWNDGLTAALPFGQVGSRALPRRLLRFALTPQLVASVFGTVVTSALLSGAGGYAWLDNLWWTTDGIRQYDPAACYLPTAHTSPFGNTAQVAYDSHHLLVTAVRASTTAPLSLNATNLLNDYQALAPRQLTDPHGTRDRVAFDPLGRVVKVWRIAADGSGDTDILPGVVHSYGSDAWQSGLGPAWSHTATREQYADPASGWQEQHLYIDGLGRVAMTKSKAEPGEAWADDGAGGLVLVDTRPNARWLGTGRTVFNNKGLPVEQYEPYFAAEPAFDTADALVKRTVSQRRHYDALGRIVRIDHPDGTVETVEFGPWQQVNADRNDTVLSSDWYARRQGGAVPAAEARAAALTAAHADTPTTSLTDALGRVVRTRADNGPEGVYETRFHLDLAGNITAVDDARGVRTVEQLTDAAGRIVSTDSVDAGRQRALPDATGRHLRHWTANGDLVSCTYDLLGRPTHLLVRAAGAATDRLAEYTVYGEQHPQAVGRHLIGQVHRRYDRAGLSRAERYDLASSLTEGSRQLLTAPDPPDWSPLDGRPLADLDALALGVLDPETFTATARFDALGRPVRERLPDGTELSLDYQPGGMLTSISARLGGATASTPFITGISYDARRRRTGIRYANGVASRYDFDAESSRLVSLSSRIGATVLQDLAYTYDPVGNVVQIDDHAAQNVFFAGAVVTPGNQFRYDSVYRLRTASGREHASLGTQPDGAEPAMPTLPHPNDANALRNYTENYSYDSVGNLTAFGHAATAGSWTRRYLYAPGSNRLTAHQLPGDPAAGPYSAAFDHDGGGNTTRMPHLDALGWDHADKLETVDLGGGGTVTFHYDGGGNRVRKIWQRIGALREERIYLGEYELFRRYRAGVMVFERRIAHILDGDRRAALVETVTVDTDHPGFDSSPRIRFQLADKLGSSALECDDAGAVISYEEYHPFGTTSLWLARDAAAVSVKRYRYTGREKDTETRLCSFGARYYAPWLGRWLSPDLAGLADGVNRYSYVDNNPVRMIDETGLAGEDDAQLWLSESRGLWAKIRATATTRGFTKALKQYFKAIHTLWGGPAEYDIGHMEKPFALLAPGEESAVGLQNRGPNRSQGASLETATVAEAKEAGLPTRDPVTGHYPGATKGVRYEQPAPPEVGGIGSKPLSTGGKTAATADEAAVATTAAKPPPTTAPAGGPGPTALKVEPQQLDLPFNQPTKAADVAADGSALGKSGTAVDDATAVSKAVAGTQEAAAAVPPAPTAQAAPAVQEATSATQKAAPAIEETTAVSKAAAPVEEATALGKTAPTVGEGAAVTKAAPAVQEASALAKAAPVVEDAQAVAKVAKSAAPIVKEAAPVVKQAGTLSKVTSDGVKLLKAMAPAAKVVGEVAKPLGVIVAAADLATANNNTDRLVASGDLAAGVAMYCGPVGEAFSVGYTVGGLADKGIEKASKALVGVDLSPSNGIAHSLDASDRLVSALVPDNSSKPAYKNQNKVAWFLIDTLGF</sequence>
<dbReference type="SUPFAM" id="SSF69318">
    <property type="entry name" value="Integrin alpha N-terminal domain"/>
    <property type="match status" value="2"/>
</dbReference>
<name>A0A917Y9X6_9ACTN</name>
<feature type="domain" description="Insecticide toxin TcdB middle/N-terminal" evidence="6">
    <location>
        <begin position="644"/>
        <end position="794"/>
    </location>
</feature>
<comment type="caution">
    <text evidence="7">The sequence shown here is derived from an EMBL/GenBank/DDBJ whole genome shotgun (WGS) entry which is preliminary data.</text>
</comment>
<dbReference type="InterPro" id="IPR050708">
    <property type="entry name" value="T6SS_VgrG/RHS"/>
</dbReference>
<feature type="domain" description="Insecticide toxin TcdB middle/C-terminal" evidence="5">
    <location>
        <begin position="831"/>
        <end position="925"/>
    </location>
</feature>
<organism evidence="7 8">
    <name type="scientific">Streptomyces albiflavescens</name>
    <dbReference type="NCBI Taxonomy" id="1623582"/>
    <lineage>
        <taxon>Bacteria</taxon>
        <taxon>Bacillati</taxon>
        <taxon>Actinomycetota</taxon>
        <taxon>Actinomycetes</taxon>
        <taxon>Kitasatosporales</taxon>
        <taxon>Streptomycetaceae</taxon>
        <taxon>Streptomyces</taxon>
    </lineage>
</organism>
<dbReference type="Pfam" id="PF12255">
    <property type="entry name" value="TcdB_toxin_midC"/>
    <property type="match status" value="1"/>
</dbReference>
<keyword evidence="8" id="KW-1185">Reference proteome</keyword>
<feature type="compositionally biased region" description="Low complexity" evidence="4">
    <location>
        <begin position="2158"/>
        <end position="2176"/>
    </location>
</feature>
<accession>A0A917Y9X6</accession>
<dbReference type="NCBIfam" id="TIGR03696">
    <property type="entry name" value="Rhs_assc_core"/>
    <property type="match status" value="1"/>
</dbReference>
<evidence type="ECO:0000313" key="7">
    <source>
        <dbReference type="EMBL" id="GGN81504.1"/>
    </source>
</evidence>
<evidence type="ECO:0000259" key="6">
    <source>
        <dbReference type="Pfam" id="PF12256"/>
    </source>
</evidence>
<dbReference type="InterPro" id="IPR022044">
    <property type="entry name" value="TcdB_toxin_mid/C"/>
</dbReference>
<dbReference type="InterPro" id="IPR022385">
    <property type="entry name" value="Rhs_assc_core"/>
</dbReference>
<proteinExistence type="predicted"/>
<evidence type="ECO:0000259" key="5">
    <source>
        <dbReference type="Pfam" id="PF12255"/>
    </source>
</evidence>
<dbReference type="PANTHER" id="PTHR32305">
    <property type="match status" value="1"/>
</dbReference>
<dbReference type="EMBL" id="BMMM01000014">
    <property type="protein sequence ID" value="GGN81504.1"/>
    <property type="molecule type" value="Genomic_DNA"/>
</dbReference>
<dbReference type="InterPro" id="IPR028994">
    <property type="entry name" value="Integrin_alpha_N"/>
</dbReference>